<dbReference type="InterPro" id="IPR056924">
    <property type="entry name" value="SH3_Tf2-1"/>
</dbReference>
<evidence type="ECO:0000313" key="2">
    <source>
        <dbReference type="EMBL" id="GAA0175561.1"/>
    </source>
</evidence>
<feature type="domain" description="Tf2-1-like SH3-like" evidence="1">
    <location>
        <begin position="214"/>
        <end position="275"/>
    </location>
</feature>
<proteinExistence type="predicted"/>
<sequence>MGSQDKVFARHASWFLYLQQLTFVIKHKAGVQNKVADALSRRHSLLATLTITVPGFDHLPQRYSTDPFFGRVWAEASAGTLDNYFVLDDYLFRGTRLCIPEGSLCLQIIRELHGEGHVGRDRTPQGGNRALVDLLLYLVGDNIKAWDTVLCAGDFAHNHAGVAPESGRFHGTVVELVERFGTLHQQVCKQLETSTEKYKTTPDRKRHDVQFEVGDQVWVVLTKDRFPPLEYNKLKARKIGPFEVVAKVNANAYRLRLSLQMKRSDVFNVKLLIRFLLESDAGNSGMNFSIPRGS</sequence>
<dbReference type="Pfam" id="PF24626">
    <property type="entry name" value="SH3_Tf2-1"/>
    <property type="match status" value="1"/>
</dbReference>
<organism evidence="2 3">
    <name type="scientific">Lithospermum erythrorhizon</name>
    <name type="common">Purple gromwell</name>
    <name type="synonym">Lithospermum officinale var. erythrorhizon</name>
    <dbReference type="NCBI Taxonomy" id="34254"/>
    <lineage>
        <taxon>Eukaryota</taxon>
        <taxon>Viridiplantae</taxon>
        <taxon>Streptophyta</taxon>
        <taxon>Embryophyta</taxon>
        <taxon>Tracheophyta</taxon>
        <taxon>Spermatophyta</taxon>
        <taxon>Magnoliopsida</taxon>
        <taxon>eudicotyledons</taxon>
        <taxon>Gunneridae</taxon>
        <taxon>Pentapetalae</taxon>
        <taxon>asterids</taxon>
        <taxon>lamiids</taxon>
        <taxon>Boraginales</taxon>
        <taxon>Boraginaceae</taxon>
        <taxon>Boraginoideae</taxon>
        <taxon>Lithospermeae</taxon>
        <taxon>Lithospermum</taxon>
    </lineage>
</organism>
<name>A0AAV3RJX9_LITER</name>
<comment type="caution">
    <text evidence="2">The sequence shown here is derived from an EMBL/GenBank/DDBJ whole genome shotgun (WGS) entry which is preliminary data.</text>
</comment>
<protein>
    <recommendedName>
        <fullName evidence="1">Tf2-1-like SH3-like domain-containing protein</fullName>
    </recommendedName>
</protein>
<dbReference type="AlphaFoldDB" id="A0AAV3RJX9"/>
<dbReference type="EMBL" id="BAABME010009653">
    <property type="protein sequence ID" value="GAA0175561.1"/>
    <property type="molecule type" value="Genomic_DNA"/>
</dbReference>
<dbReference type="PANTHER" id="PTHR37984:SF5">
    <property type="entry name" value="PROTEIN NYNRIN-LIKE"/>
    <property type="match status" value="1"/>
</dbReference>
<reference evidence="2 3" key="1">
    <citation type="submission" date="2024-01" db="EMBL/GenBank/DDBJ databases">
        <title>The complete chloroplast genome sequence of Lithospermum erythrorhizon: insights into the phylogenetic relationship among Boraginaceae species and the maternal lineages of purple gromwells.</title>
        <authorList>
            <person name="Okada T."/>
            <person name="Watanabe K."/>
        </authorList>
    </citation>
    <scope>NUCLEOTIDE SEQUENCE [LARGE SCALE GENOMIC DNA]</scope>
</reference>
<keyword evidence="3" id="KW-1185">Reference proteome</keyword>
<dbReference type="Proteomes" id="UP001454036">
    <property type="component" value="Unassembled WGS sequence"/>
</dbReference>
<evidence type="ECO:0000259" key="1">
    <source>
        <dbReference type="Pfam" id="PF24626"/>
    </source>
</evidence>
<evidence type="ECO:0000313" key="3">
    <source>
        <dbReference type="Proteomes" id="UP001454036"/>
    </source>
</evidence>
<dbReference type="PANTHER" id="PTHR37984">
    <property type="entry name" value="PROTEIN CBG26694"/>
    <property type="match status" value="1"/>
</dbReference>
<accession>A0AAV3RJX9</accession>
<gene>
    <name evidence="2" type="ORF">LIER_28709</name>
</gene>
<dbReference type="InterPro" id="IPR050951">
    <property type="entry name" value="Retrovirus_Pol_polyprotein"/>
</dbReference>